<keyword evidence="4 6" id="KW-1133">Transmembrane helix</keyword>
<evidence type="ECO:0000259" key="7">
    <source>
        <dbReference type="Pfam" id="PF02687"/>
    </source>
</evidence>
<feature type="transmembrane region" description="Helical" evidence="6">
    <location>
        <begin position="758"/>
        <end position="776"/>
    </location>
</feature>
<dbReference type="AlphaFoldDB" id="A0AAP2D9Z2"/>
<dbReference type="PANTHER" id="PTHR30572:SF18">
    <property type="entry name" value="ABC-TYPE MACROLIDE FAMILY EXPORT SYSTEM PERMEASE COMPONENT 2"/>
    <property type="match status" value="1"/>
</dbReference>
<dbReference type="Pfam" id="PF12704">
    <property type="entry name" value="MacB_PCD"/>
    <property type="match status" value="2"/>
</dbReference>
<feature type="domain" description="ABC3 transporter permease C-terminal" evidence="7">
    <location>
        <begin position="318"/>
        <end position="432"/>
    </location>
</feature>
<feature type="transmembrane region" description="Helical" evidence="6">
    <location>
        <begin position="21"/>
        <end position="41"/>
    </location>
</feature>
<evidence type="ECO:0000313" key="10">
    <source>
        <dbReference type="Proteomes" id="UP001319180"/>
    </source>
</evidence>
<protein>
    <submittedName>
        <fullName evidence="9">ABC transporter permease</fullName>
    </submittedName>
</protein>
<keyword evidence="10" id="KW-1185">Reference proteome</keyword>
<evidence type="ECO:0000259" key="8">
    <source>
        <dbReference type="Pfam" id="PF12704"/>
    </source>
</evidence>
<feature type="transmembrane region" description="Helical" evidence="6">
    <location>
        <begin position="735"/>
        <end position="752"/>
    </location>
</feature>
<evidence type="ECO:0000256" key="3">
    <source>
        <dbReference type="ARBA" id="ARBA00022692"/>
    </source>
</evidence>
<feature type="domain" description="ABC3 transporter permease C-terminal" evidence="7">
    <location>
        <begin position="707"/>
        <end position="820"/>
    </location>
</feature>
<keyword evidence="5 6" id="KW-0472">Membrane</keyword>
<feature type="transmembrane region" description="Helical" evidence="6">
    <location>
        <begin position="448"/>
        <end position="472"/>
    </location>
</feature>
<evidence type="ECO:0000256" key="2">
    <source>
        <dbReference type="ARBA" id="ARBA00022475"/>
    </source>
</evidence>
<dbReference type="RefSeq" id="WP_254091368.1">
    <property type="nucleotide sequence ID" value="NZ_JAHESC010000023.1"/>
</dbReference>
<name>A0AAP2D9Z2_9BACT</name>
<dbReference type="InterPro" id="IPR025857">
    <property type="entry name" value="MacB_PCD"/>
</dbReference>
<dbReference type="EMBL" id="JAHESC010000023">
    <property type="protein sequence ID" value="MBT1688141.1"/>
    <property type="molecule type" value="Genomic_DNA"/>
</dbReference>
<dbReference type="Proteomes" id="UP001319180">
    <property type="component" value="Unassembled WGS sequence"/>
</dbReference>
<evidence type="ECO:0000256" key="6">
    <source>
        <dbReference type="SAM" id="Phobius"/>
    </source>
</evidence>
<reference evidence="9 10" key="1">
    <citation type="submission" date="2021-05" db="EMBL/GenBank/DDBJ databases">
        <title>A Polyphasic approach of four new species of the genus Ohtaekwangia: Ohtaekwangia histidinii sp. nov., Ohtaekwangia cretensis sp. nov., Ohtaekwangia indiensis sp. nov., Ohtaekwangia reichenbachii sp. nov. from diverse environment.</title>
        <authorList>
            <person name="Octaviana S."/>
        </authorList>
    </citation>
    <scope>NUCLEOTIDE SEQUENCE [LARGE SCALE GENOMIC DNA]</scope>
    <source>
        <strain evidence="9 10">PWU37</strain>
    </source>
</reference>
<dbReference type="GO" id="GO:0022857">
    <property type="term" value="F:transmembrane transporter activity"/>
    <property type="evidence" value="ECO:0007669"/>
    <property type="project" value="TreeGrafter"/>
</dbReference>
<organism evidence="9 10">
    <name type="scientific">Dawidia soli</name>
    <dbReference type="NCBI Taxonomy" id="2782352"/>
    <lineage>
        <taxon>Bacteria</taxon>
        <taxon>Pseudomonadati</taxon>
        <taxon>Bacteroidota</taxon>
        <taxon>Cytophagia</taxon>
        <taxon>Cytophagales</taxon>
        <taxon>Chryseotaleaceae</taxon>
        <taxon>Dawidia</taxon>
    </lineage>
</organism>
<dbReference type="InterPro" id="IPR050250">
    <property type="entry name" value="Macrolide_Exporter_MacB"/>
</dbReference>
<evidence type="ECO:0000256" key="1">
    <source>
        <dbReference type="ARBA" id="ARBA00004651"/>
    </source>
</evidence>
<proteinExistence type="predicted"/>
<feature type="domain" description="MacB-like periplasmic core" evidence="8">
    <location>
        <begin position="20"/>
        <end position="250"/>
    </location>
</feature>
<dbReference type="InterPro" id="IPR003838">
    <property type="entry name" value="ABC3_permease_C"/>
</dbReference>
<dbReference type="GO" id="GO:0005886">
    <property type="term" value="C:plasma membrane"/>
    <property type="evidence" value="ECO:0007669"/>
    <property type="project" value="UniProtKB-SubCell"/>
</dbReference>
<feature type="transmembrane region" description="Helical" evidence="6">
    <location>
        <begin position="404"/>
        <end position="427"/>
    </location>
</feature>
<comment type="subcellular location">
    <subcellularLocation>
        <location evidence="1">Cell membrane</location>
        <topology evidence="1">Multi-pass membrane protein</topology>
    </subcellularLocation>
</comment>
<keyword evidence="2" id="KW-1003">Cell membrane</keyword>
<feature type="transmembrane region" description="Helical" evidence="6">
    <location>
        <begin position="308"/>
        <end position="331"/>
    </location>
</feature>
<dbReference type="Pfam" id="PF02687">
    <property type="entry name" value="FtsX"/>
    <property type="match status" value="2"/>
</dbReference>
<comment type="caution">
    <text evidence="9">The sequence shown here is derived from an EMBL/GenBank/DDBJ whole genome shotgun (WGS) entry which is preliminary data.</text>
</comment>
<feature type="transmembrane region" description="Helical" evidence="6">
    <location>
        <begin position="705"/>
        <end position="728"/>
    </location>
</feature>
<evidence type="ECO:0000256" key="5">
    <source>
        <dbReference type="ARBA" id="ARBA00023136"/>
    </source>
</evidence>
<gene>
    <name evidence="9" type="ORF">KK078_16340</name>
</gene>
<dbReference type="PANTHER" id="PTHR30572">
    <property type="entry name" value="MEMBRANE COMPONENT OF TRANSPORTER-RELATED"/>
    <property type="match status" value="1"/>
</dbReference>
<feature type="transmembrane region" description="Helical" evidence="6">
    <location>
        <begin position="788"/>
        <end position="813"/>
    </location>
</feature>
<keyword evidence="3 6" id="KW-0812">Transmembrane</keyword>
<sequence>MLKYHVLLFLRNMRRQKLFSAINLLGLTAGIVSTLLIYLYVQHELSYDRFHANADRIYRINQTFIWGENDDHLFSSTGPGVAYALDAEIPEVEQVTRLHPTGNFLVSYTDAKHEAHAFDEGKILAADSNFFSVFSFPLVKGNAATALTLARSVVLTEETARRYFGNEDALGKLLEVKDTSPNGDGSIQTYQVTAVVKDIPSNSYIDFDMLVSMNSFEAITKSSWSWIWTTFETFVLLDKHATPEALTAKLPILPRKYAETTLRRIMNQSFDEYTRNGRKWELFAQPFTSIRLYSDDIYNRLNTVGSVVILYVLSGVEIFIVLLSCINFMNLSTAQYTRRIKESSLRKILGSDRAQLAVHFFTEALLFCALAAGVGLAVTQLVLPLFNVLTGNALHLNLFMDAEILMVLGALILIMSALSGSYPAIFLSRFSPVEAMKGTLRTGKQGKMLRNGLVMFQFAISMVLIVCTVVVFQQLSFLANKDVGFNRENLVVVKRGEWIKDRKTFGHALEGIQHVEDVAWATSVPPRLYDGDQFQAEGHTDKTSSLNYVKADEQYVPTLKLQMVVGRNFSNEIPADKERVILNENAVQAFGWNVDESVLGKKIFYPGMEKTYEVVGVVKDFHYWALAAPVQPMGIFHMEGSVFSNQQQFAVVRVEAGQADAWRNVLASLEKEWHVFAGDAPFQYEFVDQAFAEAFKGQEQFARALTIFAAMAILIACFGLLGMIIYTLEQRTKEIGIRKVVGASVWSIWVLVVREYTGLILVSVVVSTPLCIYLLSKWLETFEYKVPLTPWAFVLAAGSMLATSIIITGYHVLKAALMNPVAVLKDE</sequence>
<accession>A0AAP2D9Z2</accession>
<evidence type="ECO:0000256" key="4">
    <source>
        <dbReference type="ARBA" id="ARBA00022989"/>
    </source>
</evidence>
<evidence type="ECO:0000313" key="9">
    <source>
        <dbReference type="EMBL" id="MBT1688141.1"/>
    </source>
</evidence>
<feature type="domain" description="MacB-like periplasmic core" evidence="8">
    <location>
        <begin position="458"/>
        <end position="621"/>
    </location>
</feature>
<feature type="transmembrane region" description="Helical" evidence="6">
    <location>
        <begin position="356"/>
        <end position="384"/>
    </location>
</feature>